<dbReference type="PANTHER" id="PTHR46586">
    <property type="entry name" value="ANKYRIN REPEAT-CONTAINING PROTEIN"/>
    <property type="match status" value="1"/>
</dbReference>
<dbReference type="EMBL" id="JADGIZ020000037">
    <property type="protein sequence ID" value="KAL2914091.1"/>
    <property type="molecule type" value="Genomic_DNA"/>
</dbReference>
<dbReference type="Gene3D" id="1.25.40.20">
    <property type="entry name" value="Ankyrin repeat-containing domain"/>
    <property type="match status" value="2"/>
</dbReference>
<reference evidence="3 4" key="1">
    <citation type="submission" date="2023-09" db="EMBL/GenBank/DDBJ databases">
        <title>Pangenome analysis of Batrachochytrium dendrobatidis and related Chytrids.</title>
        <authorList>
            <person name="Yacoub M.N."/>
            <person name="Stajich J.E."/>
            <person name="James T.Y."/>
        </authorList>
    </citation>
    <scope>NUCLEOTIDE SEQUENCE [LARGE SCALE GENOMIC DNA]</scope>
    <source>
        <strain evidence="3 4">JEL0888</strain>
    </source>
</reference>
<feature type="region of interest" description="Disordered" evidence="2">
    <location>
        <begin position="57"/>
        <end position="109"/>
    </location>
</feature>
<keyword evidence="1" id="KW-0175">Coiled coil</keyword>
<accession>A0ABR4N3H1</accession>
<dbReference type="InterPro" id="IPR036770">
    <property type="entry name" value="Ankyrin_rpt-contain_sf"/>
</dbReference>
<gene>
    <name evidence="3" type="ORF">HK105_206349</name>
</gene>
<dbReference type="PANTHER" id="PTHR46586:SF3">
    <property type="entry name" value="ANKYRIN REPEAT-CONTAINING PROTEIN"/>
    <property type="match status" value="1"/>
</dbReference>
<dbReference type="SUPFAM" id="SSF48403">
    <property type="entry name" value="Ankyrin repeat"/>
    <property type="match status" value="1"/>
</dbReference>
<evidence type="ECO:0000256" key="2">
    <source>
        <dbReference type="SAM" id="MobiDB-lite"/>
    </source>
</evidence>
<name>A0ABR4N3H1_9FUNG</name>
<protein>
    <recommendedName>
        <fullName evidence="5">Ankyrin repeat protein</fullName>
    </recommendedName>
</protein>
<dbReference type="InterPro" id="IPR052050">
    <property type="entry name" value="SecEffector_AnkRepeat"/>
</dbReference>
<sequence length="610" mass="67111">MLDVDTLNAALTSALAPLATQLIAVQTDLADVKAKLDAVQAELVDVKSELAAVTAQRERLAEGLDGQPAPPSDDNQSLDAAPPSTGKRPRSHSRANAAPRTKPFHPGATNEWDCVPVEIQNKILKRAGVLTLWANGRIDGAKLNIKQFKEMLCDVFELDWQGDLTTLPFDKFKDNDLSEPFWHLRTRSMHVRVTALGLSYLASGLEQAAMLNWWIDRITFQTNGSYNHPSNDGYNAARCGSVEMLKYISSERGGTSIVAEHARLAASYGHLELLQWLAARMSNGSWSTRVMDVAAGHGHLGCVKWLHENRTEGCTTAAMDCAAKSGHLNVVAWLHKNRTEGCTTAAMDRAAENDHLDCVKFLHANRTEGCTTAAMNSAAKNGDLDVVEFLHANRTEGCTTEAMDSAAENGDLDFVEFLHANRTEGCTSKAMLKAANNGHLHVVEFLHKNRTEGNIADVVVSLTTDKRFDDIKRIHAFAPESVTAAAADITASNCEIEMLDWIVDTVGVWPTSDAISRAVKNGHLRMLAWFRRRMPQLLRDHPVTKIGPNDADAVIEWFGRDDLPAKPAEVMQLATRLNRVMVIRWLLRHQPDTQWLGNDLALARELMGAA</sequence>
<dbReference type="InterPro" id="IPR002110">
    <property type="entry name" value="Ankyrin_rpt"/>
</dbReference>
<evidence type="ECO:0000313" key="3">
    <source>
        <dbReference type="EMBL" id="KAL2914091.1"/>
    </source>
</evidence>
<dbReference type="Proteomes" id="UP001527925">
    <property type="component" value="Unassembled WGS sequence"/>
</dbReference>
<comment type="caution">
    <text evidence="3">The sequence shown here is derived from an EMBL/GenBank/DDBJ whole genome shotgun (WGS) entry which is preliminary data.</text>
</comment>
<evidence type="ECO:0008006" key="5">
    <source>
        <dbReference type="Google" id="ProtNLM"/>
    </source>
</evidence>
<evidence type="ECO:0000256" key="1">
    <source>
        <dbReference type="SAM" id="Coils"/>
    </source>
</evidence>
<dbReference type="Pfam" id="PF12796">
    <property type="entry name" value="Ank_2"/>
    <property type="match status" value="1"/>
</dbReference>
<keyword evidence="4" id="KW-1185">Reference proteome</keyword>
<evidence type="ECO:0000313" key="4">
    <source>
        <dbReference type="Proteomes" id="UP001527925"/>
    </source>
</evidence>
<feature type="coiled-coil region" evidence="1">
    <location>
        <begin position="22"/>
        <end position="56"/>
    </location>
</feature>
<proteinExistence type="predicted"/>
<organism evidence="3 4">
    <name type="scientific">Polyrhizophydium stewartii</name>
    <dbReference type="NCBI Taxonomy" id="2732419"/>
    <lineage>
        <taxon>Eukaryota</taxon>
        <taxon>Fungi</taxon>
        <taxon>Fungi incertae sedis</taxon>
        <taxon>Chytridiomycota</taxon>
        <taxon>Chytridiomycota incertae sedis</taxon>
        <taxon>Chytridiomycetes</taxon>
        <taxon>Rhizophydiales</taxon>
        <taxon>Rhizophydiales incertae sedis</taxon>
        <taxon>Polyrhizophydium</taxon>
    </lineage>
</organism>